<evidence type="ECO:0000256" key="1">
    <source>
        <dbReference type="ARBA" id="ARBA00022490"/>
    </source>
</evidence>
<dbReference type="Proteomes" id="UP001057522">
    <property type="component" value="Unassembled WGS sequence"/>
</dbReference>
<dbReference type="SUPFAM" id="SSF53448">
    <property type="entry name" value="Nucleotide-diphospho-sugar transferases"/>
    <property type="match status" value="1"/>
</dbReference>
<dbReference type="Gene3D" id="3.90.550.10">
    <property type="entry name" value="Spore Coat Polysaccharide Biosynthesis Protein SpsA, Chain A"/>
    <property type="match status" value="1"/>
</dbReference>
<evidence type="ECO:0000256" key="3">
    <source>
        <dbReference type="ARBA" id="ARBA00022723"/>
    </source>
</evidence>
<dbReference type="CDD" id="cd02503">
    <property type="entry name" value="MobA"/>
    <property type="match status" value="1"/>
</dbReference>
<gene>
    <name evidence="9" type="ORF">NCR95_05780</name>
</gene>
<keyword evidence="4" id="KW-0547">Nucleotide-binding</keyword>
<keyword evidence="1" id="KW-0963">Cytoplasm</keyword>
<keyword evidence="9" id="KW-0548">Nucleotidyltransferase</keyword>
<dbReference type="PANTHER" id="PTHR19136">
    <property type="entry name" value="MOLYBDENUM COFACTOR GUANYLYLTRANSFERASE"/>
    <property type="match status" value="1"/>
</dbReference>
<keyword evidence="7" id="KW-0501">Molybdenum cofactor biosynthesis</keyword>
<dbReference type="GO" id="GO:0016779">
    <property type="term" value="F:nucleotidyltransferase activity"/>
    <property type="evidence" value="ECO:0007669"/>
    <property type="project" value="UniProtKB-KW"/>
</dbReference>
<keyword evidence="5" id="KW-0460">Magnesium</keyword>
<evidence type="ECO:0000313" key="10">
    <source>
        <dbReference type="Proteomes" id="UP001057522"/>
    </source>
</evidence>
<dbReference type="InterPro" id="IPR029044">
    <property type="entry name" value="Nucleotide-diphossugar_trans"/>
</dbReference>
<dbReference type="Pfam" id="PF12804">
    <property type="entry name" value="NTP_transf_3"/>
    <property type="match status" value="1"/>
</dbReference>
<comment type="caution">
    <text evidence="9">The sequence shown here is derived from an EMBL/GenBank/DDBJ whole genome shotgun (WGS) entry which is preliminary data.</text>
</comment>
<sequence>MKNCVILCGGKSSRMGQKKENLDFFGESLADFQAKKMQKIFPQVYFSGKKPISNSSHFQTLLDLNTEFAPIFGLESILQTLKTDIFILSIDTPFLSEESITKLIDSYQKAKKPTFAKNQKIHPLLGIYTYEALTPIQQQIAKKNYRLMDLLGLLSANFVEIPEFQTQNLNTPKEYQNALQGYLNG</sequence>
<dbReference type="RefSeq" id="WP_250604442.1">
    <property type="nucleotide sequence ID" value="NZ_JAMOKX010000004.1"/>
</dbReference>
<evidence type="ECO:0000259" key="8">
    <source>
        <dbReference type="Pfam" id="PF12804"/>
    </source>
</evidence>
<dbReference type="InterPro" id="IPR013482">
    <property type="entry name" value="Molybde_CF_guanTrfase"/>
</dbReference>
<evidence type="ECO:0000256" key="4">
    <source>
        <dbReference type="ARBA" id="ARBA00022741"/>
    </source>
</evidence>
<evidence type="ECO:0000256" key="6">
    <source>
        <dbReference type="ARBA" id="ARBA00023134"/>
    </source>
</evidence>
<evidence type="ECO:0000313" key="9">
    <source>
        <dbReference type="EMBL" id="MCL9819674.1"/>
    </source>
</evidence>
<keyword evidence="10" id="KW-1185">Reference proteome</keyword>
<organism evidence="9 10">
    <name type="scientific">Helicobacter colisuis</name>
    <dbReference type="NCBI Taxonomy" id="2949739"/>
    <lineage>
        <taxon>Bacteria</taxon>
        <taxon>Pseudomonadati</taxon>
        <taxon>Campylobacterota</taxon>
        <taxon>Epsilonproteobacteria</taxon>
        <taxon>Campylobacterales</taxon>
        <taxon>Helicobacteraceae</taxon>
        <taxon>Helicobacter</taxon>
    </lineage>
</organism>
<dbReference type="InterPro" id="IPR025877">
    <property type="entry name" value="MobA-like_NTP_Trfase"/>
</dbReference>
<proteinExistence type="predicted"/>
<dbReference type="EMBL" id="JAMOKX010000004">
    <property type="protein sequence ID" value="MCL9819674.1"/>
    <property type="molecule type" value="Genomic_DNA"/>
</dbReference>
<name>A0ABT0TV50_9HELI</name>
<dbReference type="PANTHER" id="PTHR19136:SF81">
    <property type="entry name" value="MOLYBDENUM COFACTOR GUANYLYLTRANSFERASE"/>
    <property type="match status" value="1"/>
</dbReference>
<keyword evidence="6" id="KW-0342">GTP-binding</keyword>
<accession>A0ABT0TV50</accession>
<protein>
    <submittedName>
        <fullName evidence="9">Molybdenum cofactor guanylyltransferase</fullName>
    </submittedName>
</protein>
<evidence type="ECO:0000256" key="5">
    <source>
        <dbReference type="ARBA" id="ARBA00022842"/>
    </source>
</evidence>
<reference evidence="9" key="1">
    <citation type="submission" date="2022-06" db="EMBL/GenBank/DDBJ databases">
        <title>Helicobacter colisuis sp. nov.</title>
        <authorList>
            <person name="Papic B."/>
            <person name="Gruntar I."/>
        </authorList>
    </citation>
    <scope>NUCLEOTIDE SEQUENCE</scope>
    <source>
        <strain evidence="9">11154-15</strain>
    </source>
</reference>
<keyword evidence="2" id="KW-0808">Transferase</keyword>
<evidence type="ECO:0000256" key="2">
    <source>
        <dbReference type="ARBA" id="ARBA00022679"/>
    </source>
</evidence>
<feature type="domain" description="MobA-like NTP transferase" evidence="8">
    <location>
        <begin position="4"/>
        <end position="142"/>
    </location>
</feature>
<keyword evidence="3" id="KW-0479">Metal-binding</keyword>
<evidence type="ECO:0000256" key="7">
    <source>
        <dbReference type="ARBA" id="ARBA00023150"/>
    </source>
</evidence>